<evidence type="ECO:0000313" key="3">
    <source>
        <dbReference type="EMBL" id="SET01281.1"/>
    </source>
</evidence>
<sequence>MKLQRLLSLTRQAVDHYNMIEEGDRVALGMSGGKDSLTLLYALCHLRKFYPKHFELCAITVDLGLGNLELDPIRALCEEFAVPYEVVPTQIGKVLFETRKESNPCSLCAKMRKGALNNKALELGCNKVAYAHHRDDLIETALMSLIYEGHFYAFSPRTRLDRTGLTVIRPLLYASEAEVVGFKNKYHLPVCKNPCPMDGHTKREYVKNLIRDLQRDNPTVKDCLFHAVVNGKIEGWPDVE</sequence>
<dbReference type="GeneID" id="93280029"/>
<feature type="domain" description="tRNA(Ile)-lysidine/2-thiocytidine synthase N-terminal" evidence="2">
    <location>
        <begin position="26"/>
        <end position="211"/>
    </location>
</feature>
<organism evidence="3 4">
    <name type="scientific">Enterocloster lavalensis</name>
    <dbReference type="NCBI Taxonomy" id="460384"/>
    <lineage>
        <taxon>Bacteria</taxon>
        <taxon>Bacillati</taxon>
        <taxon>Bacillota</taxon>
        <taxon>Clostridia</taxon>
        <taxon>Lachnospirales</taxon>
        <taxon>Lachnospiraceae</taxon>
        <taxon>Enterocloster</taxon>
    </lineage>
</organism>
<protein>
    <submittedName>
        <fullName evidence="3">tRNA(Ile)-lysidine synthase TilS/MesJ</fullName>
    </submittedName>
</protein>
<dbReference type="InterPro" id="IPR035107">
    <property type="entry name" value="tRNA_thiolation_TtcA_Ctu1"/>
</dbReference>
<evidence type="ECO:0000256" key="1">
    <source>
        <dbReference type="ARBA" id="ARBA00022679"/>
    </source>
</evidence>
<dbReference type="InterPro" id="IPR014729">
    <property type="entry name" value="Rossmann-like_a/b/a_fold"/>
</dbReference>
<evidence type="ECO:0000259" key="2">
    <source>
        <dbReference type="Pfam" id="PF01171"/>
    </source>
</evidence>
<keyword evidence="4" id="KW-1185">Reference proteome</keyword>
<dbReference type="GO" id="GO:0008033">
    <property type="term" value="P:tRNA processing"/>
    <property type="evidence" value="ECO:0007669"/>
    <property type="project" value="InterPro"/>
</dbReference>
<dbReference type="AlphaFoldDB" id="A0A1I0B4I6"/>
<dbReference type="CDD" id="cd24138">
    <property type="entry name" value="TtcA-like"/>
    <property type="match status" value="1"/>
</dbReference>
<dbReference type="PIRSF" id="PIRSF004976">
    <property type="entry name" value="ATPase_YdaO"/>
    <property type="match status" value="1"/>
</dbReference>
<dbReference type="EMBL" id="FOIM01000001">
    <property type="protein sequence ID" value="SET01281.1"/>
    <property type="molecule type" value="Genomic_DNA"/>
</dbReference>
<dbReference type="PANTHER" id="PTHR43686:SF1">
    <property type="entry name" value="AMINOTRAN_5 DOMAIN-CONTAINING PROTEIN"/>
    <property type="match status" value="1"/>
</dbReference>
<name>A0A1I0B4I6_9FIRM</name>
<evidence type="ECO:0000313" key="4">
    <source>
        <dbReference type="Proteomes" id="UP000198508"/>
    </source>
</evidence>
<keyword evidence="1" id="KW-0808">Transferase</keyword>
<dbReference type="PANTHER" id="PTHR43686">
    <property type="entry name" value="SULFURTRANSFERASE-RELATED"/>
    <property type="match status" value="1"/>
</dbReference>
<dbReference type="InterPro" id="IPR011063">
    <property type="entry name" value="TilS/TtcA_N"/>
</dbReference>
<dbReference type="STRING" id="460384.SAMN05216313_101333"/>
<proteinExistence type="predicted"/>
<dbReference type="SUPFAM" id="SSF52402">
    <property type="entry name" value="Adenine nucleotide alpha hydrolases-like"/>
    <property type="match status" value="1"/>
</dbReference>
<accession>A0A1I0B4I6</accession>
<dbReference type="Gene3D" id="3.40.50.620">
    <property type="entry name" value="HUPs"/>
    <property type="match status" value="1"/>
</dbReference>
<reference evidence="4" key="1">
    <citation type="submission" date="2016-10" db="EMBL/GenBank/DDBJ databases">
        <authorList>
            <person name="Varghese N."/>
            <person name="Submissions S."/>
        </authorList>
    </citation>
    <scope>NUCLEOTIDE SEQUENCE [LARGE SCALE GENOMIC DNA]</scope>
    <source>
        <strain evidence="4">NLAE-zl-G277</strain>
    </source>
</reference>
<dbReference type="Pfam" id="PF01171">
    <property type="entry name" value="ATP_bind_3"/>
    <property type="match status" value="1"/>
</dbReference>
<dbReference type="Proteomes" id="UP000198508">
    <property type="component" value="Unassembled WGS sequence"/>
</dbReference>
<dbReference type="GO" id="GO:0016740">
    <property type="term" value="F:transferase activity"/>
    <property type="evidence" value="ECO:0007669"/>
    <property type="project" value="UniProtKB-KW"/>
</dbReference>
<gene>
    <name evidence="3" type="ORF">SAMN05216313_101333</name>
</gene>
<dbReference type="RefSeq" id="WP_092360577.1">
    <property type="nucleotide sequence ID" value="NZ_CABJCG010000001.1"/>
</dbReference>